<comment type="caution">
    <text evidence="10">The sequence shown here is derived from an EMBL/GenBank/DDBJ whole genome shotgun (WGS) entry which is preliminary data.</text>
</comment>
<reference evidence="10 11" key="1">
    <citation type="journal article" date="2006" name="Int. J. Syst. Evol. Microbiol.">
        <title>Dyella yeojuensis sp. nov., isolated from greenhouse soil in Korea.</title>
        <authorList>
            <person name="Kim B.Y."/>
            <person name="Weon H.Y."/>
            <person name="Lee K.H."/>
            <person name="Seok S.J."/>
            <person name="Kwon S.W."/>
            <person name="Go S.J."/>
            <person name="Stackebrandt E."/>
        </authorList>
    </citation>
    <scope>NUCLEOTIDE SEQUENCE [LARGE SCALE GENOMIC DNA]</scope>
    <source>
        <strain evidence="10 11">DSM 17673</strain>
    </source>
</reference>
<dbReference type="EMBL" id="JAAQTL010000001">
    <property type="protein sequence ID" value="NID13941.1"/>
    <property type="molecule type" value="Genomic_DNA"/>
</dbReference>
<feature type="transmembrane region" description="Helical" evidence="7">
    <location>
        <begin position="196"/>
        <end position="216"/>
    </location>
</feature>
<feature type="compositionally biased region" description="Low complexity" evidence="6">
    <location>
        <begin position="300"/>
        <end position="312"/>
    </location>
</feature>
<keyword evidence="7" id="KW-1133">Transmembrane helix</keyword>
<dbReference type="SUPFAM" id="SSF58104">
    <property type="entry name" value="Methyl-accepting chemotaxis protein (MCP) signaling domain"/>
    <property type="match status" value="1"/>
</dbReference>
<dbReference type="PROSITE" id="PS50885">
    <property type="entry name" value="HAMP"/>
    <property type="match status" value="1"/>
</dbReference>
<evidence type="ECO:0000313" key="10">
    <source>
        <dbReference type="EMBL" id="NID13941.1"/>
    </source>
</evidence>
<dbReference type="PANTHER" id="PTHR43531:SF14">
    <property type="entry name" value="METHYL-ACCEPTING CHEMOTAXIS PROTEIN I-RELATED"/>
    <property type="match status" value="1"/>
</dbReference>
<evidence type="ECO:0000256" key="6">
    <source>
        <dbReference type="SAM" id="MobiDB-lite"/>
    </source>
</evidence>
<dbReference type="InterPro" id="IPR024478">
    <property type="entry name" value="HlyB_4HB_MCP"/>
</dbReference>
<evidence type="ECO:0000259" key="9">
    <source>
        <dbReference type="PROSITE" id="PS50885"/>
    </source>
</evidence>
<dbReference type="Pfam" id="PF00672">
    <property type="entry name" value="HAMP"/>
    <property type="match status" value="1"/>
</dbReference>
<dbReference type="InterPro" id="IPR051310">
    <property type="entry name" value="MCP_chemotaxis"/>
</dbReference>
<sequence>MKKFKFKMPALTIRGRLYGVLGLLTLMLIGGAAVGLGAMHFQNEGMRKIYEEELAPSEMLARINTNSLMSFVVLGEAASKVGKPDQVKQKVAEFQKYQTEMDAVKAQFSKVPMSADIKKYYDKWQATNEEYTQGKSDMLDALNQGDEGATDILELQVRPLLMDRQEQLQKLMEGKRIEAEAIFAKESAQYKTIRTLSVIALVLGLGISLLIAVLVIRSIIRTLSQTVAVAHLIAEGKLGHDVKVTRNDELGQLQAAFRAMDERLSAIVSEVRHGAGSVSTAAQQISRGNDDLSQRTQEQASSLEETASSMEEMTSTVKQNAENASHANQLARGAREQAEKGGDVVAQTVVAMREINSSSKKISDIVSLIDEIAFQTNLLALNAAVEAARAGEQGRGFAVVATEVRNLAGRSANAAKEIKGLINDSADKVRAGSELVDQSGRALAEIVDSVKKVTDIVAEIAAASSEQSAGIDQVNHAVLQMDEMTQQNAALVEESAAAARAMHEQATELSRQVSFFQITGNASATPLAKAKKKDAAQEEMETVFAAVRSAPAPRAPRSAEPADAGVWKEF</sequence>
<dbReference type="CDD" id="cd11386">
    <property type="entry name" value="MCP_signal"/>
    <property type="match status" value="1"/>
</dbReference>
<proteinExistence type="inferred from homology"/>
<gene>
    <name evidence="10" type="ORF">HBF32_00460</name>
</gene>
<dbReference type="Gene3D" id="1.10.287.950">
    <property type="entry name" value="Methyl-accepting chemotaxis protein"/>
    <property type="match status" value="1"/>
</dbReference>
<dbReference type="PRINTS" id="PR00260">
    <property type="entry name" value="CHEMTRNSDUCR"/>
</dbReference>
<evidence type="ECO:0000256" key="5">
    <source>
        <dbReference type="PROSITE-ProRule" id="PRU00284"/>
    </source>
</evidence>
<evidence type="ECO:0000256" key="2">
    <source>
        <dbReference type="ARBA" id="ARBA00022481"/>
    </source>
</evidence>
<organism evidence="10 11">
    <name type="scientific">Luteibacter yeojuensis</name>
    <dbReference type="NCBI Taxonomy" id="345309"/>
    <lineage>
        <taxon>Bacteria</taxon>
        <taxon>Pseudomonadati</taxon>
        <taxon>Pseudomonadota</taxon>
        <taxon>Gammaproteobacteria</taxon>
        <taxon>Lysobacterales</taxon>
        <taxon>Rhodanobacteraceae</taxon>
        <taxon>Luteibacter</taxon>
    </lineage>
</organism>
<name>A0A7X5QR86_9GAMM</name>
<evidence type="ECO:0000256" key="3">
    <source>
        <dbReference type="ARBA" id="ARBA00023224"/>
    </source>
</evidence>
<dbReference type="Pfam" id="PF00015">
    <property type="entry name" value="MCPsignal"/>
    <property type="match status" value="1"/>
</dbReference>
<dbReference type="GO" id="GO:0004888">
    <property type="term" value="F:transmembrane signaling receptor activity"/>
    <property type="evidence" value="ECO:0007669"/>
    <property type="project" value="InterPro"/>
</dbReference>
<dbReference type="SMART" id="SM00304">
    <property type="entry name" value="HAMP"/>
    <property type="match status" value="1"/>
</dbReference>
<feature type="region of interest" description="Disordered" evidence="6">
    <location>
        <begin position="548"/>
        <end position="570"/>
    </location>
</feature>
<feature type="domain" description="HAMP" evidence="9">
    <location>
        <begin position="217"/>
        <end position="269"/>
    </location>
</feature>
<keyword evidence="2" id="KW-0488">Methylation</keyword>
<dbReference type="Proteomes" id="UP000518878">
    <property type="component" value="Unassembled WGS sequence"/>
</dbReference>
<dbReference type="RefSeq" id="WP_166697682.1">
    <property type="nucleotide sequence ID" value="NZ_JAAQTL010000001.1"/>
</dbReference>
<dbReference type="GO" id="GO:0007165">
    <property type="term" value="P:signal transduction"/>
    <property type="evidence" value="ECO:0007669"/>
    <property type="project" value="UniProtKB-KW"/>
</dbReference>
<feature type="compositionally biased region" description="Low complexity" evidence="6">
    <location>
        <begin position="548"/>
        <end position="564"/>
    </location>
</feature>
<feature type="domain" description="Methyl-accepting transducer" evidence="8">
    <location>
        <begin position="274"/>
        <end position="503"/>
    </location>
</feature>
<keyword evidence="3 5" id="KW-0807">Transducer</keyword>
<keyword evidence="11" id="KW-1185">Reference proteome</keyword>
<dbReference type="GO" id="GO:0006935">
    <property type="term" value="P:chemotaxis"/>
    <property type="evidence" value="ECO:0007669"/>
    <property type="project" value="InterPro"/>
</dbReference>
<comment type="subcellular location">
    <subcellularLocation>
        <location evidence="1">Membrane</location>
    </subcellularLocation>
</comment>
<evidence type="ECO:0000259" key="8">
    <source>
        <dbReference type="PROSITE" id="PS50111"/>
    </source>
</evidence>
<feature type="region of interest" description="Disordered" evidence="6">
    <location>
        <begin position="279"/>
        <end position="312"/>
    </location>
</feature>
<dbReference type="Pfam" id="PF12729">
    <property type="entry name" value="4HB_MCP_1"/>
    <property type="match status" value="1"/>
</dbReference>
<dbReference type="AlphaFoldDB" id="A0A7X5QR86"/>
<evidence type="ECO:0000256" key="7">
    <source>
        <dbReference type="SAM" id="Phobius"/>
    </source>
</evidence>
<accession>A0A7X5QR86</accession>
<dbReference type="InterPro" id="IPR003660">
    <property type="entry name" value="HAMP_dom"/>
</dbReference>
<keyword evidence="7" id="KW-0472">Membrane</keyword>
<dbReference type="PANTHER" id="PTHR43531">
    <property type="entry name" value="PROTEIN ICFG"/>
    <property type="match status" value="1"/>
</dbReference>
<dbReference type="InterPro" id="IPR004090">
    <property type="entry name" value="Chemotax_Me-accpt_rcpt"/>
</dbReference>
<dbReference type="PROSITE" id="PS50111">
    <property type="entry name" value="CHEMOTAXIS_TRANSDUC_2"/>
    <property type="match status" value="1"/>
</dbReference>
<dbReference type="GO" id="GO:0005886">
    <property type="term" value="C:plasma membrane"/>
    <property type="evidence" value="ECO:0007669"/>
    <property type="project" value="TreeGrafter"/>
</dbReference>
<dbReference type="FunFam" id="1.10.287.950:FF:000001">
    <property type="entry name" value="Methyl-accepting chemotaxis sensory transducer"/>
    <property type="match status" value="1"/>
</dbReference>
<protein>
    <submittedName>
        <fullName evidence="10">HAMP domain-containing protein</fullName>
    </submittedName>
</protein>
<evidence type="ECO:0000256" key="4">
    <source>
        <dbReference type="ARBA" id="ARBA00029447"/>
    </source>
</evidence>
<dbReference type="SMART" id="SM00283">
    <property type="entry name" value="MA"/>
    <property type="match status" value="1"/>
</dbReference>
<evidence type="ECO:0000313" key="11">
    <source>
        <dbReference type="Proteomes" id="UP000518878"/>
    </source>
</evidence>
<evidence type="ECO:0000256" key="1">
    <source>
        <dbReference type="ARBA" id="ARBA00004370"/>
    </source>
</evidence>
<dbReference type="CDD" id="cd06225">
    <property type="entry name" value="HAMP"/>
    <property type="match status" value="1"/>
</dbReference>
<keyword evidence="7" id="KW-0812">Transmembrane</keyword>
<comment type="similarity">
    <text evidence="4">Belongs to the methyl-accepting chemotaxis (MCP) protein family.</text>
</comment>
<dbReference type="InterPro" id="IPR004089">
    <property type="entry name" value="MCPsignal_dom"/>
</dbReference>